<reference evidence="2" key="1">
    <citation type="submission" date="2015-01" db="EMBL/GenBank/DDBJ databases">
        <authorList>
            <person name="Paterson Steve"/>
        </authorList>
    </citation>
    <scope>NUCLEOTIDE SEQUENCE [LARGE SCALE GENOMIC DNA]</scope>
    <source>
        <strain evidence="2">OBR1</strain>
    </source>
</reference>
<evidence type="ECO:0000313" key="1">
    <source>
        <dbReference type="EMBL" id="CPR18657.1"/>
    </source>
</evidence>
<proteinExistence type="predicted"/>
<accession>A0A0G4JY36</accession>
<organism evidence="1 2">
    <name type="scientific">Brenneria goodwinii</name>
    <dbReference type="NCBI Taxonomy" id="1109412"/>
    <lineage>
        <taxon>Bacteria</taxon>
        <taxon>Pseudomonadati</taxon>
        <taxon>Pseudomonadota</taxon>
        <taxon>Gammaproteobacteria</taxon>
        <taxon>Enterobacterales</taxon>
        <taxon>Pectobacteriaceae</taxon>
        <taxon>Brenneria</taxon>
    </lineage>
</organism>
<evidence type="ECO:0000313" key="2">
    <source>
        <dbReference type="Proteomes" id="UP000044377"/>
    </source>
</evidence>
<sequence>MRNVLVRFPAWNGHARHGLGLSIGPTSAVYLPDCQHDFGGSSG</sequence>
<dbReference type="Proteomes" id="UP000044377">
    <property type="component" value="Unassembled WGS sequence"/>
</dbReference>
<gene>
    <name evidence="1" type="ORF">BN1221_03330</name>
</gene>
<protein>
    <submittedName>
        <fullName evidence="1">Uncharacterized protein</fullName>
    </submittedName>
</protein>
<dbReference type="EMBL" id="CGIG01000001">
    <property type="protein sequence ID" value="CPR18657.1"/>
    <property type="molecule type" value="Genomic_DNA"/>
</dbReference>
<dbReference type="AlphaFoldDB" id="A0A0G4JY36"/>
<name>A0A0G4JY36_9GAMM</name>
<keyword evidence="2" id="KW-1185">Reference proteome</keyword>